<keyword evidence="2" id="KW-1185">Reference proteome</keyword>
<dbReference type="Proteomes" id="UP000297245">
    <property type="component" value="Unassembled WGS sequence"/>
</dbReference>
<reference evidence="1 2" key="1">
    <citation type="journal article" date="2019" name="Nat. Ecol. Evol.">
        <title>Megaphylogeny resolves global patterns of mushroom evolution.</title>
        <authorList>
            <person name="Varga T."/>
            <person name="Krizsan K."/>
            <person name="Foldi C."/>
            <person name="Dima B."/>
            <person name="Sanchez-Garcia M."/>
            <person name="Sanchez-Ramirez S."/>
            <person name="Szollosi G.J."/>
            <person name="Szarkandi J.G."/>
            <person name="Papp V."/>
            <person name="Albert L."/>
            <person name="Andreopoulos W."/>
            <person name="Angelini C."/>
            <person name="Antonin V."/>
            <person name="Barry K.W."/>
            <person name="Bougher N.L."/>
            <person name="Buchanan P."/>
            <person name="Buyck B."/>
            <person name="Bense V."/>
            <person name="Catcheside P."/>
            <person name="Chovatia M."/>
            <person name="Cooper J."/>
            <person name="Damon W."/>
            <person name="Desjardin D."/>
            <person name="Finy P."/>
            <person name="Geml J."/>
            <person name="Haridas S."/>
            <person name="Hughes K."/>
            <person name="Justo A."/>
            <person name="Karasinski D."/>
            <person name="Kautmanova I."/>
            <person name="Kiss B."/>
            <person name="Kocsube S."/>
            <person name="Kotiranta H."/>
            <person name="LaButti K.M."/>
            <person name="Lechner B.E."/>
            <person name="Liimatainen K."/>
            <person name="Lipzen A."/>
            <person name="Lukacs Z."/>
            <person name="Mihaltcheva S."/>
            <person name="Morgado L.N."/>
            <person name="Niskanen T."/>
            <person name="Noordeloos M.E."/>
            <person name="Ohm R.A."/>
            <person name="Ortiz-Santana B."/>
            <person name="Ovrebo C."/>
            <person name="Racz N."/>
            <person name="Riley R."/>
            <person name="Savchenko A."/>
            <person name="Shiryaev A."/>
            <person name="Soop K."/>
            <person name="Spirin V."/>
            <person name="Szebenyi C."/>
            <person name="Tomsovsky M."/>
            <person name="Tulloss R.E."/>
            <person name="Uehling J."/>
            <person name="Grigoriev I.V."/>
            <person name="Vagvolgyi C."/>
            <person name="Papp T."/>
            <person name="Martin F.M."/>
            <person name="Miettinen O."/>
            <person name="Hibbett D.S."/>
            <person name="Nagy L.G."/>
        </authorList>
    </citation>
    <scope>NUCLEOTIDE SEQUENCE [LARGE SCALE GENOMIC DNA]</scope>
    <source>
        <strain evidence="1 2">CBS 962.96</strain>
    </source>
</reference>
<dbReference type="AlphaFoldDB" id="A0A4S8LHE1"/>
<dbReference type="EMBL" id="ML179406">
    <property type="protein sequence ID" value="THU88526.1"/>
    <property type="molecule type" value="Genomic_DNA"/>
</dbReference>
<accession>A0A4S8LHE1</accession>
<gene>
    <name evidence="1" type="ORF">K435DRAFT_866198</name>
</gene>
<evidence type="ECO:0000313" key="1">
    <source>
        <dbReference type="EMBL" id="THU88526.1"/>
    </source>
</evidence>
<proteinExistence type="predicted"/>
<name>A0A4S8LHE1_DENBC</name>
<organism evidence="1 2">
    <name type="scientific">Dendrothele bispora (strain CBS 962.96)</name>
    <dbReference type="NCBI Taxonomy" id="1314807"/>
    <lineage>
        <taxon>Eukaryota</taxon>
        <taxon>Fungi</taxon>
        <taxon>Dikarya</taxon>
        <taxon>Basidiomycota</taxon>
        <taxon>Agaricomycotina</taxon>
        <taxon>Agaricomycetes</taxon>
        <taxon>Agaricomycetidae</taxon>
        <taxon>Agaricales</taxon>
        <taxon>Agaricales incertae sedis</taxon>
        <taxon>Dendrothele</taxon>
    </lineage>
</organism>
<sequence>MDHEEYKIRMPVHLTGGFPFTLEGGGGATTLPPLSQTSLEYSGTQQWFQGYNLALRGREMEFGLD</sequence>
<protein>
    <submittedName>
        <fullName evidence="1">Uncharacterized protein</fullName>
    </submittedName>
</protein>
<evidence type="ECO:0000313" key="2">
    <source>
        <dbReference type="Proteomes" id="UP000297245"/>
    </source>
</evidence>